<sequence length="156" mass="16925">MNGWVCARRSGMGMPCWGCVGLVWGQPGRALRDMFSVFDAAIDISIVLPKYVLCLLCPITPCTQLTKLCHSFPDAITSQKQIFTPTAYICNAIKFSSCQDCVVDTQNPCCSTSTALLIIEFLLGNICEDLNFISGRGGSSILMIISPPFLSLSLLC</sequence>
<accession>A0AAV4S9Q1</accession>
<organism evidence="1 2">
    <name type="scientific">Caerostris extrusa</name>
    <name type="common">Bark spider</name>
    <name type="synonym">Caerostris bankana</name>
    <dbReference type="NCBI Taxonomy" id="172846"/>
    <lineage>
        <taxon>Eukaryota</taxon>
        <taxon>Metazoa</taxon>
        <taxon>Ecdysozoa</taxon>
        <taxon>Arthropoda</taxon>
        <taxon>Chelicerata</taxon>
        <taxon>Arachnida</taxon>
        <taxon>Araneae</taxon>
        <taxon>Araneomorphae</taxon>
        <taxon>Entelegynae</taxon>
        <taxon>Araneoidea</taxon>
        <taxon>Araneidae</taxon>
        <taxon>Caerostris</taxon>
    </lineage>
</organism>
<protein>
    <submittedName>
        <fullName evidence="1">Uncharacterized protein</fullName>
    </submittedName>
</protein>
<gene>
    <name evidence="1" type="ORF">CEXT_687951</name>
</gene>
<evidence type="ECO:0000313" key="1">
    <source>
        <dbReference type="EMBL" id="GIY29522.1"/>
    </source>
</evidence>
<keyword evidence="2" id="KW-1185">Reference proteome</keyword>
<dbReference type="AlphaFoldDB" id="A0AAV4S9Q1"/>
<comment type="caution">
    <text evidence="1">The sequence shown here is derived from an EMBL/GenBank/DDBJ whole genome shotgun (WGS) entry which is preliminary data.</text>
</comment>
<dbReference type="Proteomes" id="UP001054945">
    <property type="component" value="Unassembled WGS sequence"/>
</dbReference>
<reference evidence="1 2" key="1">
    <citation type="submission" date="2021-06" db="EMBL/GenBank/DDBJ databases">
        <title>Caerostris extrusa draft genome.</title>
        <authorList>
            <person name="Kono N."/>
            <person name="Arakawa K."/>
        </authorList>
    </citation>
    <scope>NUCLEOTIDE SEQUENCE [LARGE SCALE GENOMIC DNA]</scope>
</reference>
<name>A0AAV4S9Q1_CAEEX</name>
<dbReference type="EMBL" id="BPLR01009086">
    <property type="protein sequence ID" value="GIY29522.1"/>
    <property type="molecule type" value="Genomic_DNA"/>
</dbReference>
<evidence type="ECO:0000313" key="2">
    <source>
        <dbReference type="Proteomes" id="UP001054945"/>
    </source>
</evidence>
<proteinExistence type="predicted"/>